<protein>
    <submittedName>
        <fullName evidence="1">Uncharacterized protein</fullName>
    </submittedName>
</protein>
<dbReference type="InterPro" id="IPR038765">
    <property type="entry name" value="Papain-like_cys_pep_sf"/>
</dbReference>
<evidence type="ECO:0000313" key="2">
    <source>
        <dbReference type="Proteomes" id="UP000095767"/>
    </source>
</evidence>
<dbReference type="Gene3D" id="3.40.395.10">
    <property type="entry name" value="Adenoviral Proteinase, Chain A"/>
    <property type="match status" value="1"/>
</dbReference>
<comment type="caution">
    <text evidence="1">The sequence shown here is derived from an EMBL/GenBank/DDBJ whole genome shotgun (WGS) entry which is preliminary data.</text>
</comment>
<sequence>LPVMEEDPYSIYCINFIHNRIDVLDSSPEDTRLYHEVLSARIIPRLNLLFQLETDSTVKQFTRFKHPIIGVCMQLHTNDSGFFAIKFMELWNGESFHVPVLTVSLTIHVINFNDVNFFSIYLSPNSISLQTVGKRAVVQVLAPLLWPLPLNEHHYEPSCWT</sequence>
<organism evidence="1 2">
    <name type="scientific">Dichanthelium oligosanthes</name>
    <dbReference type="NCBI Taxonomy" id="888268"/>
    <lineage>
        <taxon>Eukaryota</taxon>
        <taxon>Viridiplantae</taxon>
        <taxon>Streptophyta</taxon>
        <taxon>Embryophyta</taxon>
        <taxon>Tracheophyta</taxon>
        <taxon>Spermatophyta</taxon>
        <taxon>Magnoliopsida</taxon>
        <taxon>Liliopsida</taxon>
        <taxon>Poales</taxon>
        <taxon>Poaceae</taxon>
        <taxon>PACMAD clade</taxon>
        <taxon>Panicoideae</taxon>
        <taxon>Panicodae</taxon>
        <taxon>Paniceae</taxon>
        <taxon>Dichantheliinae</taxon>
        <taxon>Dichanthelium</taxon>
    </lineage>
</organism>
<dbReference type="SUPFAM" id="SSF54001">
    <property type="entry name" value="Cysteine proteinases"/>
    <property type="match status" value="1"/>
</dbReference>
<reference evidence="1 2" key="1">
    <citation type="submission" date="2016-09" db="EMBL/GenBank/DDBJ databases">
        <title>The draft genome of Dichanthelium oligosanthes: A C3 panicoid grass species.</title>
        <authorList>
            <person name="Studer A.J."/>
            <person name="Schnable J.C."/>
            <person name="Brutnell T.P."/>
        </authorList>
    </citation>
    <scope>NUCLEOTIDE SEQUENCE [LARGE SCALE GENOMIC DNA]</scope>
    <source>
        <strain evidence="2">cv. Kellogg 1175</strain>
        <tissue evidence="1">Leaf</tissue>
    </source>
</reference>
<evidence type="ECO:0000313" key="1">
    <source>
        <dbReference type="EMBL" id="OEL15066.1"/>
    </source>
</evidence>
<proteinExistence type="predicted"/>
<name>A0A1E5UQC0_9POAL</name>
<feature type="non-terminal residue" evidence="1">
    <location>
        <position position="1"/>
    </location>
</feature>
<dbReference type="Proteomes" id="UP000095767">
    <property type="component" value="Unassembled WGS sequence"/>
</dbReference>
<dbReference type="OrthoDB" id="691907at2759"/>
<dbReference type="AlphaFoldDB" id="A0A1E5UQC0"/>
<keyword evidence="2" id="KW-1185">Reference proteome</keyword>
<gene>
    <name evidence="1" type="ORF">BAE44_0023913</name>
</gene>
<dbReference type="EMBL" id="LWDX02068135">
    <property type="protein sequence ID" value="OEL15066.1"/>
    <property type="molecule type" value="Genomic_DNA"/>
</dbReference>
<accession>A0A1E5UQC0</accession>